<evidence type="ECO:0000256" key="19">
    <source>
        <dbReference type="SAM" id="MobiDB-lite"/>
    </source>
</evidence>
<evidence type="ECO:0000256" key="17">
    <source>
        <dbReference type="ARBA" id="ARBA00069499"/>
    </source>
</evidence>
<dbReference type="GO" id="GO:0006633">
    <property type="term" value="P:fatty acid biosynthetic process"/>
    <property type="evidence" value="ECO:0007669"/>
    <property type="project" value="UniProtKB-KW"/>
</dbReference>
<dbReference type="InterPro" id="IPR011054">
    <property type="entry name" value="Rudment_hybrid_motif"/>
</dbReference>
<dbReference type="Gene3D" id="3.40.50.20">
    <property type="match status" value="1"/>
</dbReference>
<accession>A0A2U3P3T8</accession>
<evidence type="ECO:0000256" key="1">
    <source>
        <dbReference type="ARBA" id="ARBA00001953"/>
    </source>
</evidence>
<dbReference type="InterPro" id="IPR011053">
    <property type="entry name" value="Single_hybrid_motif"/>
</dbReference>
<evidence type="ECO:0000256" key="14">
    <source>
        <dbReference type="ARBA" id="ARBA00023211"/>
    </source>
</evidence>
<evidence type="ECO:0000256" key="3">
    <source>
        <dbReference type="ARBA" id="ARBA00005194"/>
    </source>
</evidence>
<evidence type="ECO:0000256" key="10">
    <source>
        <dbReference type="ARBA" id="ARBA00022840"/>
    </source>
</evidence>
<organism evidence="23 24">
    <name type="scientific">Mycobacterium numidiamassiliense</name>
    <dbReference type="NCBI Taxonomy" id="1841861"/>
    <lineage>
        <taxon>Bacteria</taxon>
        <taxon>Bacillati</taxon>
        <taxon>Actinomycetota</taxon>
        <taxon>Actinomycetes</taxon>
        <taxon>Mycobacteriales</taxon>
        <taxon>Mycobacteriaceae</taxon>
        <taxon>Mycobacterium</taxon>
    </lineage>
</organism>
<dbReference type="Pfam" id="PF00289">
    <property type="entry name" value="Biotin_carb_N"/>
    <property type="match status" value="1"/>
</dbReference>
<feature type="domain" description="Biotin carboxylation" evidence="22">
    <location>
        <begin position="8"/>
        <end position="452"/>
    </location>
</feature>
<dbReference type="STRING" id="1841861.GCA_900157365_04788"/>
<evidence type="ECO:0000259" key="20">
    <source>
        <dbReference type="PROSITE" id="PS50968"/>
    </source>
</evidence>
<evidence type="ECO:0000259" key="21">
    <source>
        <dbReference type="PROSITE" id="PS50975"/>
    </source>
</evidence>
<dbReference type="PANTHER" id="PTHR18866">
    <property type="entry name" value="CARBOXYLASE:PYRUVATE/ACETYL-COA/PROPIONYL-COA CARBOXYLASE"/>
    <property type="match status" value="1"/>
</dbReference>
<dbReference type="FunFam" id="3.30.1490.20:FF:000003">
    <property type="entry name" value="acetyl-CoA carboxylase isoform X1"/>
    <property type="match status" value="1"/>
</dbReference>
<keyword evidence="9" id="KW-0276">Fatty acid metabolism</keyword>
<evidence type="ECO:0000256" key="4">
    <source>
        <dbReference type="ARBA" id="ARBA00013263"/>
    </source>
</evidence>
<keyword evidence="10 18" id="KW-0067">ATP-binding</keyword>
<keyword evidence="15" id="KW-0092">Biotin</keyword>
<keyword evidence="11" id="KW-0460">Magnesium</keyword>
<keyword evidence="13" id="KW-0275">Fatty acid biosynthesis</keyword>
<dbReference type="Proteomes" id="UP000240424">
    <property type="component" value="Unassembled WGS sequence"/>
</dbReference>
<evidence type="ECO:0000256" key="9">
    <source>
        <dbReference type="ARBA" id="ARBA00022832"/>
    </source>
</evidence>
<feature type="compositionally biased region" description="Basic residues" evidence="19">
    <location>
        <begin position="510"/>
        <end position="520"/>
    </location>
</feature>
<name>A0A2U3P3T8_9MYCO</name>
<dbReference type="PROSITE" id="PS50975">
    <property type="entry name" value="ATP_GRASP"/>
    <property type="match status" value="1"/>
</dbReference>
<evidence type="ECO:0000256" key="8">
    <source>
        <dbReference type="ARBA" id="ARBA00022741"/>
    </source>
</evidence>
<dbReference type="InterPro" id="IPR005481">
    <property type="entry name" value="BC-like_N"/>
</dbReference>
<dbReference type="PROSITE" id="PS00188">
    <property type="entry name" value="BIOTIN"/>
    <property type="match status" value="1"/>
</dbReference>
<dbReference type="PROSITE" id="PS50968">
    <property type="entry name" value="BIOTINYL_LIPOYL"/>
    <property type="match status" value="1"/>
</dbReference>
<dbReference type="InterPro" id="IPR005479">
    <property type="entry name" value="CPAse_ATP-bd"/>
</dbReference>
<dbReference type="PROSITE" id="PS00866">
    <property type="entry name" value="CPSASE_1"/>
    <property type="match status" value="1"/>
</dbReference>
<dbReference type="SUPFAM" id="SSF51246">
    <property type="entry name" value="Rudiment single hybrid motif"/>
    <property type="match status" value="1"/>
</dbReference>
<protein>
    <recommendedName>
        <fullName evidence="17">Biotin-dependent acyl-coenzyme A carboxylase alpha3 subunit</fullName>
        <ecNumber evidence="4">6.3.4.14</ecNumber>
    </recommendedName>
</protein>
<comment type="catalytic activity">
    <reaction evidence="16">
        <text>N(6)-biotinyl-L-lysyl-[protein] + hydrogencarbonate + ATP = N(6)-carboxybiotinyl-L-lysyl-[protein] + ADP + phosphate + H(+)</text>
        <dbReference type="Rhea" id="RHEA:13501"/>
        <dbReference type="Rhea" id="RHEA-COMP:10505"/>
        <dbReference type="Rhea" id="RHEA-COMP:10506"/>
        <dbReference type="ChEBI" id="CHEBI:15378"/>
        <dbReference type="ChEBI" id="CHEBI:17544"/>
        <dbReference type="ChEBI" id="CHEBI:30616"/>
        <dbReference type="ChEBI" id="CHEBI:43474"/>
        <dbReference type="ChEBI" id="CHEBI:83144"/>
        <dbReference type="ChEBI" id="CHEBI:83145"/>
        <dbReference type="ChEBI" id="CHEBI:456216"/>
        <dbReference type="EC" id="6.3.4.14"/>
    </reaction>
    <physiologicalReaction direction="left-to-right" evidence="16">
        <dbReference type="Rhea" id="RHEA:13502"/>
    </physiologicalReaction>
</comment>
<dbReference type="SUPFAM" id="SSF52440">
    <property type="entry name" value="PreATP-grasp domain"/>
    <property type="match status" value="1"/>
</dbReference>
<comment type="cofactor">
    <cofactor evidence="1">
        <name>biotin</name>
        <dbReference type="ChEBI" id="CHEBI:57586"/>
    </cofactor>
</comment>
<dbReference type="InterPro" id="IPR000089">
    <property type="entry name" value="Biotin_lipoyl"/>
</dbReference>
<evidence type="ECO:0000256" key="16">
    <source>
        <dbReference type="ARBA" id="ARBA00048501"/>
    </source>
</evidence>
<dbReference type="Pfam" id="PF02786">
    <property type="entry name" value="CPSase_L_D2"/>
    <property type="match status" value="1"/>
</dbReference>
<dbReference type="GO" id="GO:0005524">
    <property type="term" value="F:ATP binding"/>
    <property type="evidence" value="ECO:0007669"/>
    <property type="project" value="UniProtKB-UniRule"/>
</dbReference>
<keyword evidence="14" id="KW-0464">Manganese</keyword>
<dbReference type="InterPro" id="IPR050856">
    <property type="entry name" value="Biotin_carboxylase_complex"/>
</dbReference>
<dbReference type="Pfam" id="PF00364">
    <property type="entry name" value="Biotin_lipoyl"/>
    <property type="match status" value="1"/>
</dbReference>
<evidence type="ECO:0000313" key="23">
    <source>
        <dbReference type="EMBL" id="SPM38408.1"/>
    </source>
</evidence>
<dbReference type="InterPro" id="IPR011764">
    <property type="entry name" value="Biotin_carboxylation_dom"/>
</dbReference>
<sequence length="598" mass="63384">VASHASSRIAKVLIANRGEIAVRVIRAARDAGLSSVAVYAEPDADAPHVRLADEAFALGGQTSAESYLDFGKILDAAAKSGANAIHPGYGFLSENADFAQAVLDANLIWIGPSPQSIRDLGDKVTARHIAARAQAPLVPGTPDPVKDADEVVAFAEEYGVPIAIKAAFGGGGRGMKVARTLEEIPELFESATREAVAAFGRGECFVERYLDKPRHVEAQVIADQHGNVIVAGTRDCSLQRRFQKLVEEAPAPFLTDAQRKEIHESAKRICKEAHYYGAGTVEYLVGQDGLISFLEVNTRLQVEHPVTEETAGIDLVLQQFKIANGEKLDLTEDPTPRGHAIEFRINGEDAGRGFLPAPGPVTRYDIPTGPGVRLDSGVEAGSVIGGQFDSMLSKLIVYGATREEALARSRRALDEFHIEGLATVIPFHRAVVSDPAFIGDGDSFSVHTRWIETEWNNTVEPFTAGEPLDDQDAQPRQKVVVEVDGRRVEVSLPGDLALSGGGGGDAPGVIRKKPKPRQRGSHGGAAASGDAVTAPMQGTVVKVAVEEGQQVAAGDLVVVLEAMKMENPVTAHKDGTITGLAVEAGAAITQGTVLAEIK</sequence>
<dbReference type="SUPFAM" id="SSF51230">
    <property type="entry name" value="Single hybrid motif"/>
    <property type="match status" value="1"/>
</dbReference>
<feature type="non-terminal residue" evidence="23">
    <location>
        <position position="1"/>
    </location>
</feature>
<reference evidence="23 24" key="1">
    <citation type="submission" date="2017-01" db="EMBL/GenBank/DDBJ databases">
        <authorList>
            <consortium name="Urmite Genomes"/>
        </authorList>
    </citation>
    <scope>NUCLEOTIDE SEQUENCE [LARGE SCALE GENOMIC DNA]</scope>
    <source>
        <strain evidence="23 24">AB215</strain>
    </source>
</reference>
<dbReference type="SMART" id="SM00878">
    <property type="entry name" value="Biotin_carb_C"/>
    <property type="match status" value="1"/>
</dbReference>
<dbReference type="InterPro" id="IPR011761">
    <property type="entry name" value="ATP-grasp"/>
</dbReference>
<dbReference type="Gene3D" id="3.30.470.20">
    <property type="entry name" value="ATP-grasp fold, B domain"/>
    <property type="match status" value="1"/>
</dbReference>
<keyword evidence="24" id="KW-1185">Reference proteome</keyword>
<dbReference type="PANTHER" id="PTHR18866:SF33">
    <property type="entry name" value="METHYLCROTONOYL-COA CARBOXYLASE SUBUNIT ALPHA, MITOCHONDRIAL-RELATED"/>
    <property type="match status" value="1"/>
</dbReference>
<proteinExistence type="predicted"/>
<dbReference type="FunFam" id="3.30.470.20:FF:000053">
    <property type="entry name" value="Acetyl-/propionyl-coenzyme A carboxylase alpha chain"/>
    <property type="match status" value="1"/>
</dbReference>
<dbReference type="FunFam" id="2.40.50.100:FF:000003">
    <property type="entry name" value="Acetyl-CoA carboxylase biotin carboxyl carrier protein"/>
    <property type="match status" value="1"/>
</dbReference>
<dbReference type="Gene3D" id="2.40.50.100">
    <property type="match status" value="1"/>
</dbReference>
<feature type="region of interest" description="Disordered" evidence="19">
    <location>
        <begin position="494"/>
        <end position="531"/>
    </location>
</feature>
<evidence type="ECO:0000256" key="12">
    <source>
        <dbReference type="ARBA" id="ARBA00023098"/>
    </source>
</evidence>
<evidence type="ECO:0000313" key="24">
    <source>
        <dbReference type="Proteomes" id="UP000240424"/>
    </source>
</evidence>
<dbReference type="FunFam" id="3.40.50.20:FF:000010">
    <property type="entry name" value="Propionyl-CoA carboxylase subunit alpha"/>
    <property type="match status" value="1"/>
</dbReference>
<evidence type="ECO:0000256" key="7">
    <source>
        <dbReference type="ARBA" id="ARBA00022723"/>
    </source>
</evidence>
<dbReference type="InterPro" id="IPR016185">
    <property type="entry name" value="PreATP-grasp_dom_sf"/>
</dbReference>
<keyword evidence="12" id="KW-0443">Lipid metabolism</keyword>
<comment type="pathway">
    <text evidence="2">Lipid metabolism; mycolic acid biosynthesis.</text>
</comment>
<evidence type="ECO:0000256" key="11">
    <source>
        <dbReference type="ARBA" id="ARBA00022842"/>
    </source>
</evidence>
<dbReference type="PROSITE" id="PS50979">
    <property type="entry name" value="BC"/>
    <property type="match status" value="1"/>
</dbReference>
<dbReference type="GO" id="GO:0046872">
    <property type="term" value="F:metal ion binding"/>
    <property type="evidence" value="ECO:0007669"/>
    <property type="project" value="UniProtKB-KW"/>
</dbReference>
<feature type="domain" description="ATP-grasp" evidence="21">
    <location>
        <begin position="127"/>
        <end position="324"/>
    </location>
</feature>
<keyword evidence="8 18" id="KW-0547">Nucleotide-binding</keyword>
<comment type="pathway">
    <text evidence="3">Lipid metabolism; fatty acid biosynthesis.</text>
</comment>
<evidence type="ECO:0000256" key="2">
    <source>
        <dbReference type="ARBA" id="ARBA00004796"/>
    </source>
</evidence>
<dbReference type="PROSITE" id="PS00867">
    <property type="entry name" value="CPSASE_2"/>
    <property type="match status" value="1"/>
</dbReference>
<evidence type="ECO:0000256" key="13">
    <source>
        <dbReference type="ARBA" id="ARBA00023160"/>
    </source>
</evidence>
<dbReference type="GO" id="GO:0004075">
    <property type="term" value="F:biotin carboxylase activity"/>
    <property type="evidence" value="ECO:0007669"/>
    <property type="project" value="UniProtKB-EC"/>
</dbReference>
<keyword evidence="7" id="KW-0479">Metal-binding</keyword>
<dbReference type="InterPro" id="IPR013815">
    <property type="entry name" value="ATP_grasp_subdomain_1"/>
</dbReference>
<dbReference type="InterPro" id="IPR005482">
    <property type="entry name" value="Biotin_COase_C"/>
</dbReference>
<gene>
    <name evidence="23" type="ORF">MNAB215_585</name>
</gene>
<dbReference type="SUPFAM" id="SSF56059">
    <property type="entry name" value="Glutathione synthetase ATP-binding domain-like"/>
    <property type="match status" value="1"/>
</dbReference>
<evidence type="ECO:0000256" key="6">
    <source>
        <dbReference type="ARBA" id="ARBA00022598"/>
    </source>
</evidence>
<dbReference type="EC" id="6.3.4.14" evidence="4"/>
<evidence type="ECO:0000256" key="5">
    <source>
        <dbReference type="ARBA" id="ARBA00022516"/>
    </source>
</evidence>
<keyword evidence="5" id="KW-0444">Lipid biosynthesis</keyword>
<dbReference type="Gene3D" id="3.30.1490.20">
    <property type="entry name" value="ATP-grasp fold, A domain"/>
    <property type="match status" value="1"/>
</dbReference>
<keyword evidence="6" id="KW-0436">Ligase</keyword>
<feature type="domain" description="Lipoyl-binding" evidence="20">
    <location>
        <begin position="522"/>
        <end position="598"/>
    </location>
</feature>
<dbReference type="InterPro" id="IPR001882">
    <property type="entry name" value="Biotin_BS"/>
</dbReference>
<evidence type="ECO:0000259" key="22">
    <source>
        <dbReference type="PROSITE" id="PS50979"/>
    </source>
</evidence>
<evidence type="ECO:0000256" key="15">
    <source>
        <dbReference type="ARBA" id="ARBA00023267"/>
    </source>
</evidence>
<dbReference type="AlphaFoldDB" id="A0A2U3P3T8"/>
<dbReference type="Pfam" id="PF02785">
    <property type="entry name" value="Biotin_carb_C"/>
    <property type="match status" value="1"/>
</dbReference>
<dbReference type="CDD" id="cd06850">
    <property type="entry name" value="biotinyl_domain"/>
    <property type="match status" value="1"/>
</dbReference>
<dbReference type="EMBL" id="FUEZ01000003">
    <property type="protein sequence ID" value="SPM38408.1"/>
    <property type="molecule type" value="Genomic_DNA"/>
</dbReference>
<evidence type="ECO:0000256" key="18">
    <source>
        <dbReference type="PROSITE-ProRule" id="PRU00409"/>
    </source>
</evidence>